<dbReference type="OrthoDB" id="218680at2"/>
<dbReference type="InterPro" id="IPR037160">
    <property type="entry name" value="DNA_Pol_thumb_sf"/>
</dbReference>
<gene>
    <name evidence="7" type="ordered locus">Avin_12280</name>
</gene>
<dbReference type="KEGG" id="avn:Avin_12280"/>
<evidence type="ECO:0000256" key="1">
    <source>
        <dbReference type="ARBA" id="ARBA00004613"/>
    </source>
</evidence>
<proteinExistence type="predicted"/>
<feature type="region of interest" description="Disordered" evidence="4">
    <location>
        <begin position="308"/>
        <end position="327"/>
    </location>
</feature>
<organism evidence="7 8">
    <name type="scientific">Azotobacter vinelandii (strain DJ / ATCC BAA-1303)</name>
    <dbReference type="NCBI Taxonomy" id="322710"/>
    <lineage>
        <taxon>Bacteria</taxon>
        <taxon>Pseudomonadati</taxon>
        <taxon>Pseudomonadota</taxon>
        <taxon>Gammaproteobacteria</taxon>
        <taxon>Pseudomonadales</taxon>
        <taxon>Pseudomonadaceae</taxon>
        <taxon>Azotobacter</taxon>
    </lineage>
</organism>
<comment type="subcellular location">
    <subcellularLocation>
        <location evidence="1">Secreted</location>
    </subcellularLocation>
</comment>
<feature type="chain" id="PRO_5002908656" description="Filamentous haemagglutinin FhaB/tRNA nuclease CdiA-like TPS domain-containing protein" evidence="5">
    <location>
        <begin position="50"/>
        <end position="2716"/>
    </location>
</feature>
<keyword evidence="2" id="KW-0964">Secreted</keyword>
<feature type="signal peptide" evidence="5">
    <location>
        <begin position="1"/>
        <end position="49"/>
    </location>
</feature>
<evidence type="ECO:0000259" key="6">
    <source>
        <dbReference type="SMART" id="SM00912"/>
    </source>
</evidence>
<dbReference type="GeneID" id="88184549"/>
<evidence type="ECO:0000313" key="7">
    <source>
        <dbReference type="EMBL" id="ACO77455.1"/>
    </source>
</evidence>
<dbReference type="Pfam" id="PF13018">
    <property type="entry name" value="ESPR"/>
    <property type="match status" value="1"/>
</dbReference>
<evidence type="ECO:0000256" key="3">
    <source>
        <dbReference type="ARBA" id="ARBA00022729"/>
    </source>
</evidence>
<dbReference type="Gene3D" id="2.160.20.110">
    <property type="match status" value="4"/>
</dbReference>
<dbReference type="NCBIfam" id="TIGR01901">
    <property type="entry name" value="adhes_NPXG"/>
    <property type="match status" value="1"/>
</dbReference>
<dbReference type="InterPro" id="IPR008638">
    <property type="entry name" value="FhaB/CdiA-like_TPS"/>
</dbReference>
<dbReference type="Pfam" id="PF07581">
    <property type="entry name" value="Glug"/>
    <property type="match status" value="4"/>
</dbReference>
<protein>
    <recommendedName>
        <fullName evidence="6">Filamentous haemagglutinin FhaB/tRNA nuclease CdiA-like TPS domain-containing protein</fullName>
    </recommendedName>
</protein>
<name>C1DQ03_AZOVD</name>
<dbReference type="InterPro" id="IPR050909">
    <property type="entry name" value="Bact_Autotransporter_VF"/>
</dbReference>
<dbReference type="STRING" id="322710.Avin_12280"/>
<evidence type="ECO:0000256" key="2">
    <source>
        <dbReference type="ARBA" id="ARBA00022525"/>
    </source>
</evidence>
<evidence type="ECO:0000256" key="5">
    <source>
        <dbReference type="SAM" id="SignalP"/>
    </source>
</evidence>
<keyword evidence="8" id="KW-1185">Reference proteome</keyword>
<dbReference type="InterPro" id="IPR012334">
    <property type="entry name" value="Pectin_lyas_fold"/>
</dbReference>
<sequence length="2716" mass="267387">MNRIFNIVWNRSLGGWTVASEHARQRGRPGGACRALASVVALAPACAFAADLPSGGDVVSGAAGIATTGKEMTVSQSTAKVAIDWQSFDIGTDNKVTFDQPSSSSIALNRVTGSDASKIMGTLQANGRVFIVNPNGVLFGKDAQVEVGGLVASTLDIANEDFEKGNYRFKGDGSNAAVTNRGNITAADGGAVALLGGTVSNRGTIVANRGTVALAAGNAVTLDFVGDGLLSVQVDEATADALVENHQLIKADGGQVIMTARASDALLKTVVNNDGIVEAQTLGEMNGRIVLDGGDEGTVQVAGTLDASATLSSPPAPLPQAGEGSQAADALGITAPHPQEESRIAGLTGSTGNLPSPMHGRGAGGEGNGGSIEVTGRRIALTGATLDASGTTGGGTIKVGGDWQGSGTLAHAKTTTVDAKTTLKADATEQGDGGKVVVWSDEKTTYAGSISAKGGKRGGDGGKAEVSGKAVLAFEGKVDLTAEQGRTGDLLLDPYDLTISDTGDSNVSSFTASGDDSVLDASTLETALSTANVTVSTGTGGTQAGDITVASAVEWSADTVLTLQAAGNIDVDADITATGDSAGLVLSYGSGQGYGLNDGARITLSGDAATLSIGETGSLASYTLIHDVTALQAMSLSGYYALAEDIDASATSAWNGGAGFAPIGTIGGSEFGGTLAGLGHAIDGLTIKRSSNATGLFGATSGTTIRDLTLSNAAIVGMARTGALIGDAYGTTLTNIHITGTVTGYQEVGGIAGWFGDSSLTDSSSTASVTATVNAAGGLAGYGYYGVSISDSYSVGAVSAGDQAGGLIGRASGATTTLSNVYASGAITGSNAGGLIGVANSGTTFATTNAYWDMTTTGQGTSPTGTGIANSNAFTQATYAGFDFTNTWVMIAGQTRPMLRNEYSTVIHTPHALQLMSLAPSGSYRLGTNLSLAATASNSGEIWGAGGFFPIGDNSTPFTGTFNGQSHTIAGLTIDRGATDYVGLFGYTSGATISNVGLAGGSVTGNDDVGTLIGYMQDGSVTNASASATVSANSSGEANAGGLVGANDGGAISSSSASGNVTGAGYQAGGLVGYLLNGGSIAQSYATGNVTGTNTTAGYGYIGGLVGANGFSGDGGTISQSYATGSVTGAAGPIGGLVGHNEGAITNSYSLGAVIGTGSASNVGGLVGVNYNNGTIVTSYAAGYVSGTGPGGLVGWNNNAAGAIVLSYWNTETTGQSSGIGGGNGNAIARTTAQLQGTLPTGFSASIWGAGANLYPYFGWRYPTTPIAVSGLAYSDAGTSALAGAGVTAISDGSAIGYASTGANGYYYVLADADTLASTGALAYLDNGSANGAAFSDVIGTNGVQNLSIYGSGAHLITDAATLTATRTNYIATFGGYGDSDLSFLSNSSLDNLTTVAGYGVYLDASGDYGLNTNLGSSGLLSLASGGTFGVSGDIDLTAAGDLTIGDAVAWNDTSSLTLTTTSSGDIALGDTLTAADGTLTVAAAGTATTADAIDVGTFALTSGTWRQIATSLPSFSATDFRLTTSATFIRATGGTGASGTPYLIADVYGLQGMASTSLLGAHFALANDIDASGTADWNCDGSGNCTGFNPIGDIGTTFTGTFDGNGHIISDLTLNRSDSENYIGLFGYVGSSGSIANVGLEDGSVSGGYYYIGSLAGYNAGTISGSHADVNVSVSGASWYGGGLVGYNAGSISDSHATGDVQAVGVSREYGSQYLGGLVGNNTGSIQYSYATGDVSGEYIVGGLVGSNSGSIEASYATGDVNGITDYYGGNFIGGLAGVNNNGSISDSYASGKVTGNYDVGGLVGDNFAYGGTASIGNSYATGSVTGTNYIGGLVGTNNSSITASFYATTDTDGNAINNGSDGAWTGNAYGTAKTLAQLQTLSTFTDAGWDIDDEGGTGKTWRLYEGDTTPLLRHFLTAVTVTADGSASKTYDGTSTGSLGSGYTATLTDGSAADASPIDGTLTYTTGSANAGSYTLAAGTLGLGGLYSDQQGYDIGYAGTASVSIDKAALTVTANDADKTYDGLAYSGGNGVTYSGFVNGEDTSVLSGTLGYGGTAQGAVNAGDYAIAASGLSATNYAIAYVAGDLSIDRAALTITASDASKTYGETANLSDYSVSGLVNGDSVGRVDLASTGEPATATVGRYAIAASGAEGTGLSNYDIGYVDGTLTVGKAGLTITASDASKTYGETASLGGYSVSGLVNGDSVGRVDLAGAGTANTATVGSYTITASDADGTGLSNYDITYVDGTLTVAKAGLTITASDTSKTYGETASLNGYTVDGLLNGDSVSGVDLAGAGTANTATVGSYTITASDADGTGLSNYDITYVDGTLTVAKAGLTITANDTSKTYGETASLNGYTVDGLVNGDGVNSVDLASTGKAATATVGSYAIAASGAEGTGLSNYDIGYVDGTLTVGKAGLTITASDASKTYGETASLGGYSVSGLVNGDSVGSVDLASTGEAATAMVGRYTTTASNADGTGLSNYDIGYVDGSLTVGKAGLTITASNASKTYGETASLSGYSVSGLVNGDSVGRVDLASAGKTATATVGSYAITAANADGTGLSNYDIGYVDGTLTIGKAGLTITANDAGKTYDGLAFSGGNGVSYSGFVEGEDASVLSGTLVYGGSAQGAVDAGGYELSAGGLTSGNYAIAYLPGGLTITPAIPVVAEPSRLFQPPAAYADILASVHDNERKPLVLGGQRDPYQVIDTGIRLPEGI</sequence>
<dbReference type="Gene3D" id="2.160.20.10">
    <property type="entry name" value="Single-stranded right-handed beta-helix, Pectin lyase-like"/>
    <property type="match status" value="1"/>
</dbReference>
<dbReference type="GO" id="GO:0005576">
    <property type="term" value="C:extracellular region"/>
    <property type="evidence" value="ECO:0007669"/>
    <property type="project" value="UniProtKB-SubCell"/>
</dbReference>
<keyword evidence="3 5" id="KW-0732">Signal</keyword>
<reference evidence="7 8" key="1">
    <citation type="journal article" date="2009" name="J. Bacteriol.">
        <title>Genome sequence of Azotobacter vinelandii, an obligate aerobe specialized to support diverse anaerobic metabolic processes.</title>
        <authorList>
            <person name="Setubal J.C."/>
            <person name="dos Santos P."/>
            <person name="Goldman B.S."/>
            <person name="Ertesvag H."/>
            <person name="Espin G."/>
            <person name="Rubio L.M."/>
            <person name="Valla S."/>
            <person name="Almeida N.F."/>
            <person name="Balasubramanian D."/>
            <person name="Cromes L."/>
            <person name="Curatti L."/>
            <person name="Du Z."/>
            <person name="Godsy E."/>
            <person name="Goodner B."/>
            <person name="Hellner-Burris K."/>
            <person name="Hernandez J.A."/>
            <person name="Houmiel K."/>
            <person name="Imperial J."/>
            <person name="Kennedy C."/>
            <person name="Larson T.J."/>
            <person name="Latreille P."/>
            <person name="Ligon L.S."/>
            <person name="Lu J."/>
            <person name="Maerk M."/>
            <person name="Miller N.M."/>
            <person name="Norton S."/>
            <person name="O'Carroll I.P."/>
            <person name="Paulsen I."/>
            <person name="Raulfs E.C."/>
            <person name="Roemer R."/>
            <person name="Rosser J."/>
            <person name="Segura D."/>
            <person name="Slater S."/>
            <person name="Stricklin S.L."/>
            <person name="Studholme D.J."/>
            <person name="Sun J."/>
            <person name="Viana C.J."/>
            <person name="Wallin E."/>
            <person name="Wang B."/>
            <person name="Wheeler C."/>
            <person name="Zhu H."/>
            <person name="Dean D.R."/>
            <person name="Dixon R."/>
            <person name="Wood D."/>
        </authorList>
    </citation>
    <scope>NUCLEOTIDE SEQUENCE [LARGE SCALE GENOMIC DNA]</scope>
    <source>
        <strain evidence="8">DJ / ATCC BAA-1303</strain>
    </source>
</reference>
<dbReference type="PANTHER" id="PTHR12338">
    <property type="entry name" value="AUTOTRANSPORTER"/>
    <property type="match status" value="1"/>
</dbReference>
<dbReference type="Pfam" id="PF18676">
    <property type="entry name" value="MBG_2"/>
    <property type="match status" value="8"/>
</dbReference>
<dbReference type="EMBL" id="CP001157">
    <property type="protein sequence ID" value="ACO77455.1"/>
    <property type="molecule type" value="Genomic_DNA"/>
</dbReference>
<dbReference type="InterPro" id="IPR011050">
    <property type="entry name" value="Pectin_lyase_fold/virulence"/>
</dbReference>
<dbReference type="Pfam" id="PF05860">
    <property type="entry name" value="TPS"/>
    <property type="match status" value="1"/>
</dbReference>
<dbReference type="PANTHER" id="PTHR12338:SF8">
    <property type="entry name" value="HEME_HEMOPEXIN-BINDING PROTEIN"/>
    <property type="match status" value="1"/>
</dbReference>
<dbReference type="InterPro" id="IPR011493">
    <property type="entry name" value="GLUG"/>
</dbReference>
<evidence type="ECO:0000313" key="8">
    <source>
        <dbReference type="Proteomes" id="UP000002424"/>
    </source>
</evidence>
<dbReference type="InterPro" id="IPR041286">
    <property type="entry name" value="MBG_2"/>
</dbReference>
<dbReference type="RefSeq" id="WP_012699875.1">
    <property type="nucleotide sequence ID" value="NC_012560.1"/>
</dbReference>
<dbReference type="SMART" id="SM00912">
    <property type="entry name" value="Haemagg_act"/>
    <property type="match status" value="1"/>
</dbReference>
<dbReference type="eggNOG" id="COG3210">
    <property type="taxonomic scope" value="Bacteria"/>
</dbReference>
<dbReference type="Gene3D" id="3.30.210.10">
    <property type="entry name" value="DNA polymerase, thumb domain"/>
    <property type="match status" value="2"/>
</dbReference>
<dbReference type="Proteomes" id="UP000002424">
    <property type="component" value="Chromosome"/>
</dbReference>
<feature type="domain" description="Filamentous haemagglutinin FhaB/tRNA nuclease CdiA-like TPS" evidence="6">
    <location>
        <begin position="49"/>
        <end position="161"/>
    </location>
</feature>
<dbReference type="InterPro" id="IPR024973">
    <property type="entry name" value="ESPR"/>
</dbReference>
<dbReference type="HOGENOM" id="CLU_225712_0_0_6"/>
<accession>C1DQ03</accession>
<dbReference type="SUPFAM" id="SSF51126">
    <property type="entry name" value="Pectin lyase-like"/>
    <property type="match status" value="1"/>
</dbReference>
<dbReference type="EnsemblBacteria" id="ACO77455">
    <property type="protein sequence ID" value="ACO77455"/>
    <property type="gene ID" value="Avin_12280"/>
</dbReference>
<evidence type="ECO:0000256" key="4">
    <source>
        <dbReference type="SAM" id="MobiDB-lite"/>
    </source>
</evidence>
<dbReference type="Gene3D" id="3.30.160.710">
    <property type="match status" value="5"/>
</dbReference>